<proteinExistence type="predicted"/>
<evidence type="ECO:0000313" key="1">
    <source>
        <dbReference type="EMBL" id="TMS36093.1"/>
    </source>
</evidence>
<evidence type="ECO:0000313" key="2">
    <source>
        <dbReference type="Proteomes" id="UP000298663"/>
    </source>
</evidence>
<keyword evidence="2" id="KW-1185">Reference proteome</keyword>
<name>A0A4V6I7Z9_STECR</name>
<reference evidence="1 2" key="1">
    <citation type="journal article" date="2015" name="Genome Biol.">
        <title>Comparative genomics of Steinernema reveals deeply conserved gene regulatory networks.</title>
        <authorList>
            <person name="Dillman A.R."/>
            <person name="Macchietto M."/>
            <person name="Porter C.F."/>
            <person name="Rogers A."/>
            <person name="Williams B."/>
            <person name="Antoshechkin I."/>
            <person name="Lee M.M."/>
            <person name="Goodwin Z."/>
            <person name="Lu X."/>
            <person name="Lewis E.E."/>
            <person name="Goodrich-Blair H."/>
            <person name="Stock S.P."/>
            <person name="Adams B.J."/>
            <person name="Sternberg P.W."/>
            <person name="Mortazavi A."/>
        </authorList>
    </citation>
    <scope>NUCLEOTIDE SEQUENCE [LARGE SCALE GENOMIC DNA]</scope>
    <source>
        <strain evidence="1 2">ALL</strain>
    </source>
</reference>
<dbReference type="EMBL" id="CM016762">
    <property type="protein sequence ID" value="TMS36093.1"/>
    <property type="molecule type" value="Genomic_DNA"/>
</dbReference>
<sequence length="122" mass="14067">MCILIREVYPVDRVDHLLSGSHVNASKPSRVPLRPVGCASQARANRGARQPSALGDVVFTPGARRRSKYIWPFYVSDDALTCEYRTEEFPTPSRYKYTFWKQKARRTHCQALLVNTDLKLRR</sequence>
<comment type="caution">
    <text evidence="1">The sequence shown here is derived from an EMBL/GenBank/DDBJ whole genome shotgun (WGS) entry which is preliminary data.</text>
</comment>
<accession>A0A4V6I7Z9</accession>
<gene>
    <name evidence="1" type="ORF">L596_003348</name>
</gene>
<dbReference type="Proteomes" id="UP000298663">
    <property type="component" value="Chromosome X"/>
</dbReference>
<reference evidence="1 2" key="2">
    <citation type="journal article" date="2019" name="G3 (Bethesda)">
        <title>Hybrid Assembly of the Genome of the Entomopathogenic Nematode Steinernema carpocapsae Identifies the X-Chromosome.</title>
        <authorList>
            <person name="Serra L."/>
            <person name="Macchietto M."/>
            <person name="Macias-Munoz A."/>
            <person name="McGill C.J."/>
            <person name="Rodriguez I.M."/>
            <person name="Rodriguez B."/>
            <person name="Murad R."/>
            <person name="Mortazavi A."/>
        </authorList>
    </citation>
    <scope>NUCLEOTIDE SEQUENCE [LARGE SCALE GENOMIC DNA]</scope>
    <source>
        <strain evidence="1 2">ALL</strain>
    </source>
</reference>
<dbReference type="EMBL" id="AZBU02000001">
    <property type="protein sequence ID" value="TMS36093.1"/>
    <property type="molecule type" value="Genomic_DNA"/>
</dbReference>
<dbReference type="AlphaFoldDB" id="A0A4V6I7Z9"/>
<organism evidence="1 2">
    <name type="scientific">Steinernema carpocapsae</name>
    <name type="common">Entomopathogenic nematode</name>
    <dbReference type="NCBI Taxonomy" id="34508"/>
    <lineage>
        <taxon>Eukaryota</taxon>
        <taxon>Metazoa</taxon>
        <taxon>Ecdysozoa</taxon>
        <taxon>Nematoda</taxon>
        <taxon>Chromadorea</taxon>
        <taxon>Rhabditida</taxon>
        <taxon>Tylenchina</taxon>
        <taxon>Panagrolaimomorpha</taxon>
        <taxon>Strongyloidoidea</taxon>
        <taxon>Steinernematidae</taxon>
        <taxon>Steinernema</taxon>
    </lineage>
</organism>
<protein>
    <submittedName>
        <fullName evidence="1">Uncharacterized protein</fullName>
    </submittedName>
</protein>